<dbReference type="InterPro" id="IPR012373">
    <property type="entry name" value="Ferrdict_sens_TM"/>
</dbReference>
<dbReference type="PIRSF" id="PIRSF018266">
    <property type="entry name" value="FecR"/>
    <property type="match status" value="1"/>
</dbReference>
<feature type="domain" description="FecR protein" evidence="1">
    <location>
        <begin position="109"/>
        <end position="198"/>
    </location>
</feature>
<dbReference type="Gene3D" id="2.60.120.1440">
    <property type="match status" value="1"/>
</dbReference>
<dbReference type="AlphaFoldDB" id="A0A5B8C9F6"/>
<protein>
    <submittedName>
        <fullName evidence="2">Iron dicitrate transport regulator FecR</fullName>
    </submittedName>
</protein>
<dbReference type="RefSeq" id="WP_140041385.1">
    <property type="nucleotide sequence ID" value="NZ_CP041016.1"/>
</dbReference>
<dbReference type="KEGG" id="sufl:FIL70_00605"/>
<dbReference type="Proteomes" id="UP000311469">
    <property type="component" value="Chromosome cSF1"/>
</dbReference>
<sequence length="315" mass="33217">MTETILDQAIAWHRAQDDADFDWDGFTLWLEADPAHRTAFDSIALVDARIVEHRATLAALAPPVDMPGPAIAAEAPRRRRRWVGGGVAAALALAVAIPALRSPAPQPADYRTGPGQGRTILLKDGSRIALAASSHLRVEGATQDRLALEGSALFDIPHRPGRTMTIEAGGQRISDIGTRFDILADARTMRVAVAEGRISIAPRDGGDAIPLPAGRQLLVDRVTHRGATSAVSPGTVGSWRQGRLVYEAVPLSLVASDLSRYAGVPVRVGADVADRPFSGVLIVGDGSGLVGEVAQFMDLRTVHQGGAVLLRAGAR</sequence>
<organism evidence="2 3">
    <name type="scientific">Sphingobium fuliginis ATCC 27551</name>
    <dbReference type="NCBI Taxonomy" id="1208342"/>
    <lineage>
        <taxon>Bacteria</taxon>
        <taxon>Pseudomonadati</taxon>
        <taxon>Pseudomonadota</taxon>
        <taxon>Alphaproteobacteria</taxon>
        <taxon>Sphingomonadales</taxon>
        <taxon>Sphingomonadaceae</taxon>
        <taxon>Sphingobium</taxon>
    </lineage>
</organism>
<dbReference type="Pfam" id="PF04773">
    <property type="entry name" value="FecR"/>
    <property type="match status" value="1"/>
</dbReference>
<evidence type="ECO:0000313" key="2">
    <source>
        <dbReference type="EMBL" id="QDC35958.1"/>
    </source>
</evidence>
<gene>
    <name evidence="2" type="ORF">FIL70_00605</name>
</gene>
<dbReference type="PANTHER" id="PTHR30273:SF2">
    <property type="entry name" value="PROTEIN FECR"/>
    <property type="match status" value="1"/>
</dbReference>
<proteinExistence type="predicted"/>
<evidence type="ECO:0000259" key="1">
    <source>
        <dbReference type="Pfam" id="PF04773"/>
    </source>
</evidence>
<dbReference type="EMBL" id="CP041016">
    <property type="protein sequence ID" value="QDC35958.1"/>
    <property type="molecule type" value="Genomic_DNA"/>
</dbReference>
<evidence type="ECO:0000313" key="3">
    <source>
        <dbReference type="Proteomes" id="UP000311469"/>
    </source>
</evidence>
<dbReference type="InterPro" id="IPR006860">
    <property type="entry name" value="FecR"/>
</dbReference>
<name>A0A5B8C9F6_SPHSA</name>
<dbReference type="PANTHER" id="PTHR30273">
    <property type="entry name" value="PERIPLASMIC SIGNAL SENSOR AND SIGMA FACTOR ACTIVATOR FECR-RELATED"/>
    <property type="match status" value="1"/>
</dbReference>
<accession>A0A5B8C9F6</accession>
<dbReference type="GO" id="GO:0016989">
    <property type="term" value="F:sigma factor antagonist activity"/>
    <property type="evidence" value="ECO:0007669"/>
    <property type="project" value="TreeGrafter"/>
</dbReference>
<reference evidence="2 3" key="1">
    <citation type="submission" date="2019-06" db="EMBL/GenBank/DDBJ databases">
        <title>Genome organization and adaptive potential of archetypical organophosphate degarding Sphingobium fuliginis ATCC 27551.</title>
        <authorList>
            <person name="Sarwar A."/>
            <person name="Parthasarathy S."/>
            <person name="Singh C."/>
            <person name="Siddavattam D."/>
        </authorList>
    </citation>
    <scope>NUCLEOTIDE SEQUENCE [LARGE SCALE GENOMIC DNA]</scope>
    <source>
        <strain evidence="2 3">ATCC 27551</strain>
    </source>
</reference>